<dbReference type="Proteomes" id="UP000596660">
    <property type="component" value="Unplaced"/>
</dbReference>
<dbReference type="PANTHER" id="PTHR31268">
    <property type="match status" value="1"/>
</dbReference>
<sequence>MMNQPDDHDLLHPDVLTPFHSENIFDLSNDRKFRVKGVSLLSDIPTNVFFTEYSALCKPSDSDAPPALLQFVKSISYRGGFLGFQVKEPSDRVMNSIGSFTDRNFLTIFRFKAWWCSQWVGTSGSDLEMETQWILFEVPEIKSYVLIVPLIEGSFRSALHPGDHGHVMIRAESGSTLVKSSSFKAIAYIHVSDNPYNIMREACSAIRVHLNTFRLLEEKSTPSIIDRFGWCTWDAFYLTVDPQGAWCGVEDFTDGGVPLKFLIIDDGWQSISFDSDVPPQDCKDIVLGREQMTARLYRLAEGEKFRKYKAGSLVSTNAFASFDPMRPKLIIAKSIEIRETEIARKKAFESKMLADLPRLNVKVEKLMQELQEMLKDKAEEDNTSIYDGYNGMKAFT</sequence>
<evidence type="ECO:0008006" key="6">
    <source>
        <dbReference type="Google" id="ProtNLM"/>
    </source>
</evidence>
<accession>A0A803M7F4</accession>
<keyword evidence="3" id="KW-0175">Coiled coil</keyword>
<evidence type="ECO:0000256" key="3">
    <source>
        <dbReference type="SAM" id="Coils"/>
    </source>
</evidence>
<dbReference type="InterPro" id="IPR008811">
    <property type="entry name" value="Glycosyl_hydrolases_36"/>
</dbReference>
<evidence type="ECO:0000256" key="1">
    <source>
        <dbReference type="ARBA" id="ARBA00007240"/>
    </source>
</evidence>
<evidence type="ECO:0000313" key="4">
    <source>
        <dbReference type="EnsemblPlants" id="AUR62024619-RA:cds"/>
    </source>
</evidence>
<keyword evidence="2" id="KW-0119">Carbohydrate metabolism</keyword>
<name>A0A803M7F4_CHEQI</name>
<evidence type="ECO:0000313" key="5">
    <source>
        <dbReference type="Proteomes" id="UP000596660"/>
    </source>
</evidence>
<evidence type="ECO:0000256" key="2">
    <source>
        <dbReference type="ARBA" id="ARBA00023277"/>
    </source>
</evidence>
<organism evidence="4 5">
    <name type="scientific">Chenopodium quinoa</name>
    <name type="common">Quinoa</name>
    <dbReference type="NCBI Taxonomy" id="63459"/>
    <lineage>
        <taxon>Eukaryota</taxon>
        <taxon>Viridiplantae</taxon>
        <taxon>Streptophyta</taxon>
        <taxon>Embryophyta</taxon>
        <taxon>Tracheophyta</taxon>
        <taxon>Spermatophyta</taxon>
        <taxon>Magnoliopsida</taxon>
        <taxon>eudicotyledons</taxon>
        <taxon>Gunneridae</taxon>
        <taxon>Pentapetalae</taxon>
        <taxon>Caryophyllales</taxon>
        <taxon>Chenopodiaceae</taxon>
        <taxon>Chenopodioideae</taxon>
        <taxon>Atripliceae</taxon>
        <taxon>Chenopodium</taxon>
    </lineage>
</organism>
<dbReference type="Gramene" id="AUR62024619-RA">
    <property type="protein sequence ID" value="AUR62024619-RA:cds"/>
    <property type="gene ID" value="AUR62024619"/>
</dbReference>
<keyword evidence="5" id="KW-1185">Reference proteome</keyword>
<proteinExistence type="inferred from homology"/>
<dbReference type="Pfam" id="PF05691">
    <property type="entry name" value="Raffinose_syn"/>
    <property type="match status" value="1"/>
</dbReference>
<dbReference type="PANTHER" id="PTHR31268:SF8">
    <property type="entry name" value="GALACTINOL--SUCROSE GALACTOSYLTRANSFERASE 4-RELATED"/>
    <property type="match status" value="1"/>
</dbReference>
<protein>
    <recommendedName>
        <fullName evidence="6">Stachyose synthase</fullName>
    </recommendedName>
</protein>
<dbReference type="EnsemblPlants" id="AUR62024619-RA">
    <property type="protein sequence ID" value="AUR62024619-RA:cds"/>
    <property type="gene ID" value="AUR62024619"/>
</dbReference>
<dbReference type="OMA" id="ESKSHHA"/>
<comment type="similarity">
    <text evidence="1">Belongs to the glycosyl hydrolases 36 family.</text>
</comment>
<feature type="coiled-coil region" evidence="3">
    <location>
        <begin position="356"/>
        <end position="383"/>
    </location>
</feature>
<reference evidence="4" key="1">
    <citation type="journal article" date="2017" name="Nature">
        <title>The genome of Chenopodium quinoa.</title>
        <authorList>
            <person name="Jarvis D.E."/>
            <person name="Ho Y.S."/>
            <person name="Lightfoot D.J."/>
            <person name="Schmoeckel S.M."/>
            <person name="Li B."/>
            <person name="Borm T.J.A."/>
            <person name="Ohyanagi H."/>
            <person name="Mineta K."/>
            <person name="Michell C.T."/>
            <person name="Saber N."/>
            <person name="Kharbatia N.M."/>
            <person name="Rupper R.R."/>
            <person name="Sharp A.R."/>
            <person name="Dally N."/>
            <person name="Boughton B.A."/>
            <person name="Woo Y.H."/>
            <person name="Gao G."/>
            <person name="Schijlen E.G.W.M."/>
            <person name="Guo X."/>
            <person name="Momin A.A."/>
            <person name="Negrao S."/>
            <person name="Al-Babili S."/>
            <person name="Gehring C."/>
            <person name="Roessner U."/>
            <person name="Jung C."/>
            <person name="Murphy K."/>
            <person name="Arold S.T."/>
            <person name="Gojobori T."/>
            <person name="van der Linden C.G."/>
            <person name="van Loo E.N."/>
            <person name="Jellen E.N."/>
            <person name="Maughan P.J."/>
            <person name="Tester M."/>
        </authorList>
    </citation>
    <scope>NUCLEOTIDE SEQUENCE [LARGE SCALE GENOMIC DNA]</scope>
    <source>
        <strain evidence="4">cv. PI 614886</strain>
    </source>
</reference>
<reference evidence="4" key="2">
    <citation type="submission" date="2021-03" db="UniProtKB">
        <authorList>
            <consortium name="EnsemblPlants"/>
        </authorList>
    </citation>
    <scope>IDENTIFICATION</scope>
</reference>
<dbReference type="InterPro" id="IPR017853">
    <property type="entry name" value="GH"/>
</dbReference>
<dbReference type="SUPFAM" id="SSF51445">
    <property type="entry name" value="(Trans)glycosidases"/>
    <property type="match status" value="1"/>
</dbReference>
<dbReference type="AlphaFoldDB" id="A0A803M7F4"/>